<evidence type="ECO:0000256" key="1">
    <source>
        <dbReference type="SAM" id="MobiDB-lite"/>
    </source>
</evidence>
<name>A0A6U8Z2Y1_9DINO</name>
<dbReference type="SUPFAM" id="SSF50156">
    <property type="entry name" value="PDZ domain-like"/>
    <property type="match status" value="1"/>
</dbReference>
<feature type="compositionally biased region" description="Basic and acidic residues" evidence="1">
    <location>
        <begin position="15"/>
        <end position="27"/>
    </location>
</feature>
<feature type="domain" description="PDZ" evidence="2">
    <location>
        <begin position="66"/>
        <end position="127"/>
    </location>
</feature>
<proteinExistence type="predicted"/>
<dbReference type="InterPro" id="IPR001478">
    <property type="entry name" value="PDZ"/>
</dbReference>
<evidence type="ECO:0000259" key="2">
    <source>
        <dbReference type="PROSITE" id="PS50106"/>
    </source>
</evidence>
<dbReference type="PROSITE" id="PS50106">
    <property type="entry name" value="PDZ"/>
    <property type="match status" value="1"/>
</dbReference>
<dbReference type="AlphaFoldDB" id="A0A6U8Z2Y1"/>
<organism evidence="3">
    <name type="scientific">Zooxanthella nutricula</name>
    <dbReference type="NCBI Taxonomy" id="1333877"/>
    <lineage>
        <taxon>Eukaryota</taxon>
        <taxon>Sar</taxon>
        <taxon>Alveolata</taxon>
        <taxon>Dinophyceae</taxon>
        <taxon>Peridiniales</taxon>
        <taxon>Peridiniales incertae sedis</taxon>
        <taxon>Zooxanthella</taxon>
    </lineage>
</organism>
<protein>
    <recommendedName>
        <fullName evidence="2">PDZ domain-containing protein</fullName>
    </recommendedName>
</protein>
<evidence type="ECO:0000313" key="3">
    <source>
        <dbReference type="EMBL" id="CAD9511516.1"/>
    </source>
</evidence>
<dbReference type="EMBL" id="HBGW01011083">
    <property type="protein sequence ID" value="CAD9511516.1"/>
    <property type="molecule type" value="Transcribed_RNA"/>
</dbReference>
<sequence>MGNVSVCCSPADTSLEQKESHAPKEKGPGVADFPLNAGAPDLGPSAPAAVAGALQKSQDGATKEFMIELQKGELMKIGVDVDTSDGKSFLIEKINEGLVQNWNLNNAEKVMEYDRIVEVNGFDGLSHGGLDKMVQECQRNGVLRMKIARPGGYAP</sequence>
<dbReference type="InterPro" id="IPR036034">
    <property type="entry name" value="PDZ_sf"/>
</dbReference>
<reference evidence="3" key="1">
    <citation type="submission" date="2021-01" db="EMBL/GenBank/DDBJ databases">
        <authorList>
            <person name="Corre E."/>
            <person name="Pelletier E."/>
            <person name="Niang G."/>
            <person name="Scheremetjew M."/>
            <person name="Finn R."/>
            <person name="Kale V."/>
            <person name="Holt S."/>
            <person name="Cochrane G."/>
            <person name="Meng A."/>
            <person name="Brown T."/>
            <person name="Cohen L."/>
        </authorList>
    </citation>
    <scope>NUCLEOTIDE SEQUENCE</scope>
    <source>
        <strain evidence="3">RCC3387</strain>
    </source>
</reference>
<feature type="region of interest" description="Disordered" evidence="1">
    <location>
        <begin position="1"/>
        <end position="44"/>
    </location>
</feature>
<gene>
    <name evidence="3" type="ORF">BRAN1462_LOCUS6995</name>
</gene>
<accession>A0A6U8Z2Y1</accession>